<comment type="subcellular location">
    <subcellularLocation>
        <location evidence="1">Cell membrane</location>
        <topology evidence="1">Multi-pass membrane protein</topology>
    </subcellularLocation>
</comment>
<dbReference type="Pfam" id="PF12704">
    <property type="entry name" value="MacB_PCD"/>
    <property type="match status" value="2"/>
</dbReference>
<dbReference type="EMBL" id="ARZX01000024">
    <property type="protein sequence ID" value="EWH12027.1"/>
    <property type="molecule type" value="Genomic_DNA"/>
</dbReference>
<feature type="domain" description="MacB-like periplasmic core" evidence="8">
    <location>
        <begin position="20"/>
        <end position="235"/>
    </location>
</feature>
<keyword evidence="2" id="KW-1003">Cell membrane</keyword>
<feature type="transmembrane region" description="Helical" evidence="6">
    <location>
        <begin position="369"/>
        <end position="393"/>
    </location>
</feature>
<evidence type="ECO:0000256" key="1">
    <source>
        <dbReference type="ARBA" id="ARBA00004651"/>
    </source>
</evidence>
<comment type="caution">
    <text evidence="9">The sequence shown here is derived from an EMBL/GenBank/DDBJ whole genome shotgun (WGS) entry which is preliminary data.</text>
</comment>
<organism evidence="9 10">
    <name type="scientific">Cellulophaga geojensis KL-A</name>
    <dbReference type="NCBI Taxonomy" id="1328323"/>
    <lineage>
        <taxon>Bacteria</taxon>
        <taxon>Pseudomonadati</taxon>
        <taxon>Bacteroidota</taxon>
        <taxon>Flavobacteriia</taxon>
        <taxon>Flavobacteriales</taxon>
        <taxon>Flavobacteriaceae</taxon>
        <taxon>Cellulophaga</taxon>
    </lineage>
</organism>
<feature type="transmembrane region" description="Helical" evidence="6">
    <location>
        <begin position="714"/>
        <end position="733"/>
    </location>
</feature>
<evidence type="ECO:0000259" key="8">
    <source>
        <dbReference type="Pfam" id="PF12704"/>
    </source>
</evidence>
<evidence type="ECO:0000313" key="10">
    <source>
        <dbReference type="Proteomes" id="UP000019275"/>
    </source>
</evidence>
<sequence length="785" mass="87864">MFKNYFKIAFRSLLKNKGYSFLNIFGLAMGITCASLIFLWVEDEVNYDAIFPNKEQVYYLPTNQQYNGEWRTFTSTPGPMAEALKKEVPGIVNATRVRDEEHLFTIDKKSFYKKGYYADKDFINIFSLSFIQGNAQTAFGRTNAIILTNETASQFFGEGNNAIGRILKVDQTTTYTVTGVVADFPENVTVKFNWLAPFEPYAKDKEYLQEWENNSVDTYIQLDKKVDAAVVNTTVKKFLQTKVEDSDTYAFMHSMLDWRLRDNFEGGVQVGGRIVYVNLFSVIAWIILIIACINFMNLSTARSAKRANEVGVRKVLGAGRKRLIFQFITESLVISSIATLVSILLVFLVLPQFNIIIEKQLGMGLTNPIHWLVLLGITIFCGVFAGCYPAFYLSSFLPVTVLKGISSNQKGSVFIRKGLVVTQFAASIVLIICTIVVYKQVQHVKNRQLGYNKSNLITMNVRGDMVKNYTAIKQEMLATGLIDNVGLNSYNTLSIGNNGSGATWSGMADENNEMLISFRYINSDFLSTAGMEIIDGRNFKPKPELDSVNFIITESFAKLIDPVSAVGKSIYFGEDRYNVVGVVKDFLYGDMYGKSDPVIFLNAPTEAQYMYVRIAKTADTKNAITAMASVMQKNNAAFPFEYEFVDDAFNQKFKSEMLVGTLSKLFAILAILISCLGLFGLAAYTSEQRSKEIGVRKVLGASVANIVNLLSKDFIRLVILSIAIAIPLAWWAMSSWLQSYAYRINIQWWMFALAGLGAITIAMLTVSFQAIKAAINNPVKSLRTE</sequence>
<gene>
    <name evidence="9" type="ORF">KLA_15050</name>
</gene>
<evidence type="ECO:0000256" key="5">
    <source>
        <dbReference type="ARBA" id="ARBA00023136"/>
    </source>
</evidence>
<proteinExistence type="predicted"/>
<evidence type="ECO:0000256" key="3">
    <source>
        <dbReference type="ARBA" id="ARBA00022692"/>
    </source>
</evidence>
<name>A0ABN0RKG0_9FLAO</name>
<keyword evidence="4 6" id="KW-1133">Transmembrane helix</keyword>
<dbReference type="InterPro" id="IPR025857">
    <property type="entry name" value="MacB_PCD"/>
</dbReference>
<evidence type="ECO:0000259" key="7">
    <source>
        <dbReference type="Pfam" id="PF02687"/>
    </source>
</evidence>
<dbReference type="InterPro" id="IPR003838">
    <property type="entry name" value="ABC3_permease_C"/>
</dbReference>
<feature type="transmembrane region" description="Helical" evidence="6">
    <location>
        <begin position="414"/>
        <end position="438"/>
    </location>
</feature>
<dbReference type="PANTHER" id="PTHR30572">
    <property type="entry name" value="MEMBRANE COMPONENT OF TRANSPORTER-RELATED"/>
    <property type="match status" value="1"/>
</dbReference>
<reference evidence="9 10" key="1">
    <citation type="journal article" date="2014" name="Genome Announc.">
        <title>Draft Genome Sequence of the Carrageenan-Degrading Bacterium Cellulophaga sp. Strain KL-A, Isolated from Decaying Marine Algae.</title>
        <authorList>
            <person name="Shan D."/>
            <person name="Ying J."/>
            <person name="Li X."/>
            <person name="Gao Z."/>
            <person name="Wei G."/>
            <person name="Shao Z."/>
        </authorList>
    </citation>
    <scope>NUCLEOTIDE SEQUENCE [LARGE SCALE GENOMIC DNA]</scope>
    <source>
        <strain evidence="9 10">KL-A</strain>
    </source>
</reference>
<evidence type="ECO:0008006" key="11">
    <source>
        <dbReference type="Google" id="ProtNLM"/>
    </source>
</evidence>
<feature type="transmembrane region" description="Helical" evidence="6">
    <location>
        <begin position="21"/>
        <end position="41"/>
    </location>
</feature>
<dbReference type="Proteomes" id="UP000019275">
    <property type="component" value="Unassembled WGS sequence"/>
</dbReference>
<keyword evidence="3 6" id="KW-0812">Transmembrane</keyword>
<evidence type="ECO:0000256" key="2">
    <source>
        <dbReference type="ARBA" id="ARBA00022475"/>
    </source>
</evidence>
<evidence type="ECO:0000313" key="9">
    <source>
        <dbReference type="EMBL" id="EWH12027.1"/>
    </source>
</evidence>
<keyword evidence="5 6" id="KW-0472">Membrane</keyword>
<feature type="transmembrane region" description="Helical" evidence="6">
    <location>
        <begin position="665"/>
        <end position="684"/>
    </location>
</feature>
<feature type="domain" description="ABC3 transporter permease C-terminal" evidence="7">
    <location>
        <begin position="282"/>
        <end position="395"/>
    </location>
</feature>
<dbReference type="PANTHER" id="PTHR30572:SF18">
    <property type="entry name" value="ABC-TYPE MACROLIDE FAMILY EXPORT SYSTEM PERMEASE COMPONENT 2"/>
    <property type="match status" value="1"/>
</dbReference>
<evidence type="ECO:0000256" key="4">
    <source>
        <dbReference type="ARBA" id="ARBA00022989"/>
    </source>
</evidence>
<feature type="transmembrane region" description="Helical" evidence="6">
    <location>
        <begin position="274"/>
        <end position="296"/>
    </location>
</feature>
<evidence type="ECO:0000256" key="6">
    <source>
        <dbReference type="SAM" id="Phobius"/>
    </source>
</evidence>
<keyword evidence="10" id="KW-1185">Reference proteome</keyword>
<protein>
    <recommendedName>
        <fullName evidence="11">Acetylornithine deacetylase</fullName>
    </recommendedName>
</protein>
<dbReference type="Pfam" id="PF02687">
    <property type="entry name" value="FtsX"/>
    <property type="match status" value="2"/>
</dbReference>
<accession>A0ABN0RKG0</accession>
<feature type="transmembrane region" description="Helical" evidence="6">
    <location>
        <begin position="323"/>
        <end position="349"/>
    </location>
</feature>
<feature type="transmembrane region" description="Helical" evidence="6">
    <location>
        <begin position="748"/>
        <end position="771"/>
    </location>
</feature>
<feature type="domain" description="MacB-like periplasmic core" evidence="8">
    <location>
        <begin position="504"/>
        <end position="628"/>
    </location>
</feature>
<feature type="domain" description="ABC3 transporter permease C-terminal" evidence="7">
    <location>
        <begin position="665"/>
        <end position="776"/>
    </location>
</feature>
<dbReference type="RefSeq" id="WP_034646707.1">
    <property type="nucleotide sequence ID" value="NZ_ARZX01000024.1"/>
</dbReference>
<dbReference type="InterPro" id="IPR050250">
    <property type="entry name" value="Macrolide_Exporter_MacB"/>
</dbReference>